<proteinExistence type="predicted"/>
<evidence type="ECO:0008006" key="3">
    <source>
        <dbReference type="Google" id="ProtNLM"/>
    </source>
</evidence>
<comment type="caution">
    <text evidence="1">The sequence shown here is derived from an EMBL/GenBank/DDBJ whole genome shotgun (WGS) entry which is preliminary data.</text>
</comment>
<keyword evidence="2" id="KW-1185">Reference proteome</keyword>
<sequence>MNKDDYPSNWDEIAREIKDKANWVCQECGKPCRRPGTSWVEFVESLLSSPWYDHTFEEVFDDESGEWGIVEKKQRFTLTVSHANHNPLDCRPENLRALCSTCHLKYDAPHHANSRRRNSRKKLEENGQLTLNFEVALEK</sequence>
<dbReference type="Proteomes" id="UP001525890">
    <property type="component" value="Unassembled WGS sequence"/>
</dbReference>
<protein>
    <recommendedName>
        <fullName evidence="3">HNH endonuclease</fullName>
    </recommendedName>
</protein>
<evidence type="ECO:0000313" key="1">
    <source>
        <dbReference type="EMBL" id="MCT7968978.1"/>
    </source>
</evidence>
<dbReference type="EMBL" id="JAMXFF010000040">
    <property type="protein sequence ID" value="MCT7968978.1"/>
    <property type="molecule type" value="Genomic_DNA"/>
</dbReference>
<name>A0ABT2MW58_9CYAN</name>
<dbReference type="RefSeq" id="WP_368008460.1">
    <property type="nucleotide sequence ID" value="NZ_JAMXFF010000040.1"/>
</dbReference>
<evidence type="ECO:0000313" key="2">
    <source>
        <dbReference type="Proteomes" id="UP001525890"/>
    </source>
</evidence>
<reference evidence="1 2" key="1">
    <citation type="journal article" date="2022" name="Front. Microbiol.">
        <title>High genomic differentiation and limited gene flow indicate recent cryptic speciation within the genus Laspinema (cyanobacteria).</title>
        <authorList>
            <person name="Stanojkovic A."/>
            <person name="Skoupy S."/>
            <person name="Skaloud P."/>
            <person name="Dvorak P."/>
        </authorList>
    </citation>
    <scope>NUCLEOTIDE SEQUENCE [LARGE SCALE GENOMIC DNA]</scope>
    <source>
        <strain evidence="1 2">D2a</strain>
    </source>
</reference>
<organism evidence="1 2">
    <name type="scientific">Laspinema palackyanum D2a</name>
    <dbReference type="NCBI Taxonomy" id="2953684"/>
    <lineage>
        <taxon>Bacteria</taxon>
        <taxon>Bacillati</taxon>
        <taxon>Cyanobacteriota</taxon>
        <taxon>Cyanophyceae</taxon>
        <taxon>Oscillatoriophycideae</taxon>
        <taxon>Oscillatoriales</taxon>
        <taxon>Laspinemataceae</taxon>
        <taxon>Laspinema</taxon>
        <taxon>Laspinema palackyanum</taxon>
    </lineage>
</organism>
<gene>
    <name evidence="1" type="ORF">NG799_21945</name>
</gene>
<accession>A0ABT2MW58</accession>